<evidence type="ECO:0000313" key="4">
    <source>
        <dbReference type="EMBL" id="QPS01406.1"/>
    </source>
</evidence>
<proteinExistence type="predicted"/>
<reference evidence="4 5" key="1">
    <citation type="submission" date="2020-12" db="EMBL/GenBank/DDBJ databases">
        <title>FDA dAtabase for Regulatory Grade micrObial Sequences (FDA-ARGOS): Supporting development and validation of Infectious Disease Dx tests.</title>
        <authorList>
            <person name="Sproer C."/>
            <person name="Gronow S."/>
            <person name="Severitt S."/>
            <person name="Schroder I."/>
            <person name="Tallon L."/>
            <person name="Sadzewicz L."/>
            <person name="Zhao X."/>
            <person name="Boylan J."/>
            <person name="Ott S."/>
            <person name="Bowen H."/>
            <person name="Vavikolanu K."/>
            <person name="Mehta A."/>
            <person name="Aluvathingal J."/>
            <person name="Nadendla S."/>
            <person name="Lowell S."/>
            <person name="Myers T."/>
            <person name="Yan Y."/>
            <person name="Sichtig H."/>
        </authorList>
    </citation>
    <scope>NUCLEOTIDE SEQUENCE [LARGE SCALE GENOMIC DNA]</scope>
    <source>
        <strain evidence="4 5">FDAARGOS_911</strain>
    </source>
</reference>
<dbReference type="Pfam" id="PF07859">
    <property type="entry name" value="Abhydrolase_3"/>
    <property type="match status" value="1"/>
</dbReference>
<feature type="chain" id="PRO_5038368510" evidence="1">
    <location>
        <begin position="25"/>
        <end position="321"/>
    </location>
</feature>
<reference evidence="3" key="2">
    <citation type="submission" date="2022-09" db="EMBL/GenBank/DDBJ databases">
        <title>Aerococcus urinae taxonomy study.</title>
        <authorList>
            <person name="Christensen J."/>
            <person name="Senneby E."/>
        </authorList>
    </citation>
    <scope>NUCLEOTIDE SEQUENCE</scope>
    <source>
        <strain evidence="3">NLD-066-U95</strain>
    </source>
</reference>
<dbReference type="RefSeq" id="WP_060777763.1">
    <property type="nucleotide sequence ID" value="NZ_CAJHLF010000001.1"/>
</dbReference>
<dbReference type="GeneID" id="35767969"/>
<dbReference type="OrthoDB" id="2134186at2"/>
<protein>
    <submittedName>
        <fullName evidence="4">Alpha/beta hydrolase</fullName>
    </submittedName>
</protein>
<accession>A0A109RE40</accession>
<feature type="signal peptide" evidence="1">
    <location>
        <begin position="1"/>
        <end position="24"/>
    </location>
</feature>
<keyword evidence="4" id="KW-0378">Hydrolase</keyword>
<dbReference type="Proteomes" id="UP001069145">
    <property type="component" value="Unassembled WGS sequence"/>
</dbReference>
<dbReference type="SUPFAM" id="SSF53474">
    <property type="entry name" value="alpha/beta-Hydrolases"/>
    <property type="match status" value="1"/>
</dbReference>
<feature type="domain" description="Alpha/beta hydrolase fold-3" evidence="2">
    <location>
        <begin position="106"/>
        <end position="301"/>
    </location>
</feature>
<dbReference type="Proteomes" id="UP000594771">
    <property type="component" value="Chromosome"/>
</dbReference>
<dbReference type="AlphaFoldDB" id="A0A109RE40"/>
<sequence>MSRKKRLLAYAATVVASLAGYAYHALYQEDRSVKSRLLEDFYRLKDRLKNADEADYRHFLEDQLKTARQGDLSYPKKHGMNISLSSYQNGKAYVLSPENSRPDKLVVYFHGGHRIEAISPKEWRFLENFAEDNKLRLLIPYIEPLSYAYFDEEVDRLEALLDEISLDYTDEDLYLMASDTGALFALPIARDSSSDLILEGLILLSPWVTTKHSITSSQDEEQKDYLMTFSDYQAIASLWQASEGRIIALDADQAGALPKVHLFMGKKDVQYLEVLAFYRKLKQKGLAVDFYAFDYLTHNFHFLTIPEQDEVIDLIAKVVLP</sequence>
<dbReference type="EMBL" id="JAOTML010000007">
    <property type="protein sequence ID" value="MCY3053623.1"/>
    <property type="molecule type" value="Genomic_DNA"/>
</dbReference>
<dbReference type="GO" id="GO:0016787">
    <property type="term" value="F:hydrolase activity"/>
    <property type="evidence" value="ECO:0007669"/>
    <property type="project" value="UniProtKB-KW"/>
</dbReference>
<gene>
    <name evidence="4" type="ORF">I6G68_08550</name>
    <name evidence="3" type="ORF">ODY43_06440</name>
</gene>
<keyword evidence="6" id="KW-1185">Reference proteome</keyword>
<dbReference type="Gene3D" id="3.40.50.1820">
    <property type="entry name" value="alpha/beta hydrolase"/>
    <property type="match status" value="1"/>
</dbReference>
<dbReference type="InterPro" id="IPR013094">
    <property type="entry name" value="AB_hydrolase_3"/>
</dbReference>
<dbReference type="InterPro" id="IPR029058">
    <property type="entry name" value="AB_hydrolase_fold"/>
</dbReference>
<evidence type="ECO:0000259" key="2">
    <source>
        <dbReference type="Pfam" id="PF07859"/>
    </source>
</evidence>
<evidence type="ECO:0000313" key="3">
    <source>
        <dbReference type="EMBL" id="MCY3053623.1"/>
    </source>
</evidence>
<evidence type="ECO:0000313" key="5">
    <source>
        <dbReference type="Proteomes" id="UP000594771"/>
    </source>
</evidence>
<keyword evidence="1" id="KW-0732">Signal</keyword>
<evidence type="ECO:0000313" key="6">
    <source>
        <dbReference type="Proteomes" id="UP001069145"/>
    </source>
</evidence>
<evidence type="ECO:0000256" key="1">
    <source>
        <dbReference type="SAM" id="SignalP"/>
    </source>
</evidence>
<dbReference type="EMBL" id="CP065662">
    <property type="protein sequence ID" value="QPS01406.1"/>
    <property type="molecule type" value="Genomic_DNA"/>
</dbReference>
<dbReference type="KEGG" id="aun:AWM73_01505"/>
<organism evidence="4 5">
    <name type="scientific">Aerococcus urinae</name>
    <dbReference type="NCBI Taxonomy" id="1376"/>
    <lineage>
        <taxon>Bacteria</taxon>
        <taxon>Bacillati</taxon>
        <taxon>Bacillota</taxon>
        <taxon>Bacilli</taxon>
        <taxon>Lactobacillales</taxon>
        <taxon>Aerococcaceae</taxon>
        <taxon>Aerococcus</taxon>
    </lineage>
</organism>
<name>A0A109RE40_9LACT</name>